<dbReference type="GO" id="GO:0005689">
    <property type="term" value="C:U12-type spliceosomal complex"/>
    <property type="evidence" value="ECO:0007669"/>
    <property type="project" value="TreeGrafter"/>
</dbReference>
<evidence type="ECO:0000313" key="2">
    <source>
        <dbReference type="Proteomes" id="UP000265520"/>
    </source>
</evidence>
<name>A0A392PKL8_9FABA</name>
<reference evidence="1 2" key="1">
    <citation type="journal article" date="2018" name="Front. Plant Sci.">
        <title>Red Clover (Trifolium pratense) and Zigzag Clover (T. medium) - A Picture of Genomic Similarities and Differences.</title>
        <authorList>
            <person name="Dluhosova J."/>
            <person name="Istvanek J."/>
            <person name="Nedelnik J."/>
            <person name="Repkova J."/>
        </authorList>
    </citation>
    <scope>NUCLEOTIDE SEQUENCE [LARGE SCALE GENOMIC DNA]</scope>
    <source>
        <strain evidence="2">cv. 10/8</strain>
        <tissue evidence="1">Leaf</tissue>
    </source>
</reference>
<sequence>MNPVPFQFAPPPPLRQPMQFPILPPEPPNSSSFWENRNVCDRLRELQDTLNLAKGMKKELEMLNMIKESKGPLEDVTNGSNETYLLSFRKSIEDRGVSIETQEALTVEAVNSLMLKLRDQLEPFRYVADEASPWEEKSAVARFTNKVHKSKRNKLWRKKKRKRVAEMLAKVTLPCLAL</sequence>
<organism evidence="1 2">
    <name type="scientific">Trifolium medium</name>
    <dbReference type="NCBI Taxonomy" id="97028"/>
    <lineage>
        <taxon>Eukaryota</taxon>
        <taxon>Viridiplantae</taxon>
        <taxon>Streptophyta</taxon>
        <taxon>Embryophyta</taxon>
        <taxon>Tracheophyta</taxon>
        <taxon>Spermatophyta</taxon>
        <taxon>Magnoliopsida</taxon>
        <taxon>eudicotyledons</taxon>
        <taxon>Gunneridae</taxon>
        <taxon>Pentapetalae</taxon>
        <taxon>rosids</taxon>
        <taxon>fabids</taxon>
        <taxon>Fabales</taxon>
        <taxon>Fabaceae</taxon>
        <taxon>Papilionoideae</taxon>
        <taxon>50 kb inversion clade</taxon>
        <taxon>NPAAA clade</taxon>
        <taxon>Hologalegina</taxon>
        <taxon>IRL clade</taxon>
        <taxon>Trifolieae</taxon>
        <taxon>Trifolium</taxon>
    </lineage>
</organism>
<dbReference type="InterPro" id="IPR052831">
    <property type="entry name" value="Apoptosis_promoter"/>
</dbReference>
<evidence type="ECO:0000313" key="1">
    <source>
        <dbReference type="EMBL" id="MCI11445.1"/>
    </source>
</evidence>
<protein>
    <submittedName>
        <fullName evidence="1">Programmed cell death protein 7</fullName>
    </submittedName>
</protein>
<dbReference type="PANTHER" id="PTHR48190">
    <property type="entry name" value="PROGRAMMED CELL DEATH PROTEIN 7"/>
    <property type="match status" value="1"/>
</dbReference>
<comment type="caution">
    <text evidence="1">The sequence shown here is derived from an EMBL/GenBank/DDBJ whole genome shotgun (WGS) entry which is preliminary data.</text>
</comment>
<proteinExistence type="predicted"/>
<dbReference type="AlphaFoldDB" id="A0A392PKL8"/>
<keyword evidence="2" id="KW-1185">Reference proteome</keyword>
<dbReference type="PANTHER" id="PTHR48190:SF2">
    <property type="entry name" value="PROGRAMMED CELL DEATH PROTEIN 7"/>
    <property type="match status" value="1"/>
</dbReference>
<dbReference type="Proteomes" id="UP000265520">
    <property type="component" value="Unassembled WGS sequence"/>
</dbReference>
<dbReference type="EMBL" id="LXQA010080177">
    <property type="protein sequence ID" value="MCI11445.1"/>
    <property type="molecule type" value="Genomic_DNA"/>
</dbReference>
<accession>A0A392PKL8</accession>